<protein>
    <submittedName>
        <fullName evidence="2">Aminoglycoside phosphotransferase family protein</fullName>
    </submittedName>
</protein>
<dbReference type="Gene3D" id="3.90.1200.10">
    <property type="match status" value="1"/>
</dbReference>
<name>A0ABX8WCN1_9HYPH</name>
<organism evidence="2 3">
    <name type="scientific">Devosia salina</name>
    <dbReference type="NCBI Taxonomy" id="2860336"/>
    <lineage>
        <taxon>Bacteria</taxon>
        <taxon>Pseudomonadati</taxon>
        <taxon>Pseudomonadota</taxon>
        <taxon>Alphaproteobacteria</taxon>
        <taxon>Hyphomicrobiales</taxon>
        <taxon>Devosiaceae</taxon>
        <taxon>Devosia</taxon>
    </lineage>
</organism>
<dbReference type="InterPro" id="IPR011009">
    <property type="entry name" value="Kinase-like_dom_sf"/>
</dbReference>
<dbReference type="PANTHER" id="PTHR21310">
    <property type="entry name" value="AMINOGLYCOSIDE PHOSPHOTRANSFERASE-RELATED-RELATED"/>
    <property type="match status" value="1"/>
</dbReference>
<feature type="domain" description="Aminoglycoside phosphotransferase" evidence="1">
    <location>
        <begin position="24"/>
        <end position="229"/>
    </location>
</feature>
<evidence type="ECO:0000259" key="1">
    <source>
        <dbReference type="Pfam" id="PF01636"/>
    </source>
</evidence>
<sequence>MSSGAPSPEVEARITRILGWRPDDWRPVAGGYTAAARFRVSDERRSAFVKIATTPTTAAMLHREIKAYDSISAPFMPPLYGVDADTDRPMLVIEDLSDATWPPPWTKPHIRQVFDAIAQLHQTTAALPAAGTLSGQHAGWPQIARDPDPFLSLNLVTSAWLDRWLQTLVDAEAACVQTGDALVHLDLRSDNICIAPDGVKFIDWSEAGLGNPAVDLGGFLPSLAYEGGPLPDQVMPDAPEVAALISGYFAARAGQPTIPDAPFVRRVQQQQLSTAFPWAIRALGITTP</sequence>
<dbReference type="InterPro" id="IPR051678">
    <property type="entry name" value="AGP_Transferase"/>
</dbReference>
<dbReference type="RefSeq" id="WP_220304231.1">
    <property type="nucleotide sequence ID" value="NZ_CP080590.1"/>
</dbReference>
<dbReference type="SUPFAM" id="SSF56112">
    <property type="entry name" value="Protein kinase-like (PK-like)"/>
    <property type="match status" value="1"/>
</dbReference>
<proteinExistence type="predicted"/>
<dbReference type="PANTHER" id="PTHR21310:SF40">
    <property type="entry name" value="AMINOGLYCOSIDE PHOSPHOTRANSFERASE DOMAIN-CONTAINING PROTEIN-RELATED"/>
    <property type="match status" value="1"/>
</dbReference>
<accession>A0ABX8WCN1</accession>
<evidence type="ECO:0000313" key="2">
    <source>
        <dbReference type="EMBL" id="QYO75736.1"/>
    </source>
</evidence>
<keyword evidence="3" id="KW-1185">Reference proteome</keyword>
<evidence type="ECO:0000313" key="3">
    <source>
        <dbReference type="Proteomes" id="UP000825799"/>
    </source>
</evidence>
<dbReference type="InterPro" id="IPR002575">
    <property type="entry name" value="Aminoglycoside_PTrfase"/>
</dbReference>
<reference evidence="2 3" key="1">
    <citation type="submission" date="2021-08" db="EMBL/GenBank/DDBJ databases">
        <title>Devosia salina sp. nov., isolated from the South China Sea sediment.</title>
        <authorList>
            <person name="Zhou Z."/>
        </authorList>
    </citation>
    <scope>NUCLEOTIDE SEQUENCE [LARGE SCALE GENOMIC DNA]</scope>
    <source>
        <strain evidence="2 3">SCS-3</strain>
    </source>
</reference>
<dbReference type="Pfam" id="PF01636">
    <property type="entry name" value="APH"/>
    <property type="match status" value="1"/>
</dbReference>
<dbReference type="Proteomes" id="UP000825799">
    <property type="component" value="Chromosome"/>
</dbReference>
<gene>
    <name evidence="2" type="ORF">K1X15_13990</name>
</gene>
<dbReference type="EMBL" id="CP080590">
    <property type="protein sequence ID" value="QYO75736.1"/>
    <property type="molecule type" value="Genomic_DNA"/>
</dbReference>